<name>A0A9X1EH67_ECOLX</name>
<reference evidence="2" key="1">
    <citation type="submission" date="2022-08" db="EMBL/GenBank/DDBJ databases">
        <title>Genome sequencing of human pathogens.</title>
        <authorList>
            <person name="Cao X."/>
        </authorList>
    </citation>
    <scope>NUCLEOTIDE SEQUENCE</scope>
    <source>
        <strain evidence="2">EC16126</strain>
    </source>
</reference>
<dbReference type="AlphaFoldDB" id="A0A9X1EH67"/>
<dbReference type="RefSeq" id="WP_211180493.1">
    <property type="nucleotide sequence ID" value="NZ_AP018808.1"/>
</dbReference>
<dbReference type="Proteomes" id="UP001211064">
    <property type="component" value="Unassembled WGS sequence"/>
</dbReference>
<sequence length="42" mass="4937">MQKLPLKEKCLTATANYHPGIRYIMTGYSAKYIYSSTYARFR</sequence>
<reference evidence="3" key="2">
    <citation type="journal article" date="2023" name="Front. Microbiol.">
        <title>Virotyping and genetic antimicrobial susceptibility testing of porcine ETEC/STEC strains and associated plasmid types.</title>
        <authorList>
            <person name="Vereecke N."/>
            <person name="Van Hoorde S."/>
            <person name="Sperling D."/>
            <person name="Theuns S."/>
            <person name="Devriendt B."/>
            <person name="Cox E."/>
        </authorList>
    </citation>
    <scope>NUCLEOTIDE SEQUENCE</scope>
    <source>
        <strain evidence="3">ETEC4085</strain>
    </source>
</reference>
<dbReference type="InterPro" id="IPR057788">
    <property type="entry name" value="YmiD"/>
</dbReference>
<gene>
    <name evidence="3" type="primary">ymiD</name>
    <name evidence="2" type="ORF">NY836_22980</name>
    <name evidence="1" type="ORF">OFN31_14705</name>
    <name evidence="3" type="ORF">QDW62_14445</name>
</gene>
<dbReference type="EMBL" id="JAOVKC010000016">
    <property type="protein sequence ID" value="MCV5623009.1"/>
    <property type="molecule type" value="Genomic_DNA"/>
</dbReference>
<dbReference type="EMBL" id="JANWOR010000658">
    <property type="protein sequence ID" value="MDA4180178.1"/>
    <property type="molecule type" value="Genomic_DNA"/>
</dbReference>
<proteinExistence type="predicted"/>
<protein>
    <submittedName>
        <fullName evidence="3">Protein YmiD</fullName>
    </submittedName>
</protein>
<dbReference type="Proteomes" id="UP001179946">
    <property type="component" value="Chromosome"/>
</dbReference>
<evidence type="ECO:0000313" key="3">
    <source>
        <dbReference type="EMBL" id="WHH99977.1"/>
    </source>
</evidence>
<dbReference type="Pfam" id="PF23497">
    <property type="entry name" value="YmiD"/>
    <property type="match status" value="1"/>
</dbReference>
<accession>A0A9X1EH67</accession>
<dbReference type="Proteomes" id="UP001208624">
    <property type="component" value="Unassembled WGS sequence"/>
</dbReference>
<dbReference type="EMBL" id="CP122634">
    <property type="protein sequence ID" value="WHH99977.1"/>
    <property type="molecule type" value="Genomic_DNA"/>
</dbReference>
<reference evidence="1" key="3">
    <citation type="submission" date="2023-06" db="EMBL/GenBank/DDBJ databases">
        <title>Deciphering the underlying mechanisms mediating the transmission of blaNDM gene from human to animals in China.</title>
        <authorList>
            <person name="Chen K."/>
            <person name="Chen S."/>
        </authorList>
    </citation>
    <scope>NUCLEOTIDE SEQUENCE</scope>
    <source>
        <strain evidence="1">1199</strain>
    </source>
</reference>
<evidence type="ECO:0000313" key="4">
    <source>
        <dbReference type="Proteomes" id="UP001179946"/>
    </source>
</evidence>
<dbReference type="GeneID" id="93779403"/>
<organism evidence="3 4">
    <name type="scientific">Escherichia coli</name>
    <dbReference type="NCBI Taxonomy" id="562"/>
    <lineage>
        <taxon>Bacteria</taxon>
        <taxon>Pseudomonadati</taxon>
        <taxon>Pseudomonadota</taxon>
        <taxon>Gammaproteobacteria</taxon>
        <taxon>Enterobacterales</taxon>
        <taxon>Enterobacteriaceae</taxon>
        <taxon>Escherichia</taxon>
    </lineage>
</organism>
<evidence type="ECO:0000313" key="2">
    <source>
        <dbReference type="EMBL" id="MDA4180178.1"/>
    </source>
</evidence>
<evidence type="ECO:0000313" key="1">
    <source>
        <dbReference type="EMBL" id="MCV5623009.1"/>
    </source>
</evidence>